<feature type="domain" description="DHHA1" evidence="2">
    <location>
        <begin position="230"/>
        <end position="311"/>
    </location>
</feature>
<evidence type="ECO:0000313" key="3">
    <source>
        <dbReference type="EMBL" id="KRN06060.1"/>
    </source>
</evidence>
<dbReference type="SUPFAM" id="SSF64182">
    <property type="entry name" value="DHH phosphoesterases"/>
    <property type="match status" value="1"/>
</dbReference>
<dbReference type="InterPro" id="IPR051319">
    <property type="entry name" value="Oligoribo/pAp-PDE_c-di-AMP_PDE"/>
</dbReference>
<dbReference type="Gene3D" id="3.90.1640.10">
    <property type="entry name" value="inorganic pyrophosphatase (n-terminal core)"/>
    <property type="match status" value="1"/>
</dbReference>
<dbReference type="Gene3D" id="3.10.310.30">
    <property type="match status" value="1"/>
</dbReference>
<protein>
    <submittedName>
        <fullName evidence="3">Phosphoesterase, DHH family protein</fullName>
    </submittedName>
</protein>
<dbReference type="Pfam" id="PF01368">
    <property type="entry name" value="DHH"/>
    <property type="match status" value="1"/>
</dbReference>
<dbReference type="Proteomes" id="UP000050961">
    <property type="component" value="Unassembled WGS sequence"/>
</dbReference>
<dbReference type="Pfam" id="PF02272">
    <property type="entry name" value="DHHA1"/>
    <property type="match status" value="1"/>
</dbReference>
<dbReference type="InterPro" id="IPR038763">
    <property type="entry name" value="DHH_sf"/>
</dbReference>
<organism evidence="3 4">
    <name type="scientific">Liquorilactobacillus sucicola DSM 21376 = JCM 15457</name>
    <dbReference type="NCBI Taxonomy" id="1423806"/>
    <lineage>
        <taxon>Bacteria</taxon>
        <taxon>Bacillati</taxon>
        <taxon>Bacillota</taxon>
        <taxon>Bacilli</taxon>
        <taxon>Lactobacillales</taxon>
        <taxon>Lactobacillaceae</taxon>
        <taxon>Liquorilactobacillus</taxon>
    </lineage>
</organism>
<dbReference type="GO" id="GO:0003676">
    <property type="term" value="F:nucleic acid binding"/>
    <property type="evidence" value="ECO:0007669"/>
    <property type="project" value="InterPro"/>
</dbReference>
<proteinExistence type="predicted"/>
<dbReference type="eggNOG" id="COG0618">
    <property type="taxonomic scope" value="Bacteria"/>
</dbReference>
<dbReference type="PATRIC" id="fig|1423806.3.peg.1267"/>
<dbReference type="AlphaFoldDB" id="A0A023CVT9"/>
<gene>
    <name evidence="3" type="ORF">FD15_GL001246</name>
</gene>
<evidence type="ECO:0000259" key="1">
    <source>
        <dbReference type="Pfam" id="PF01368"/>
    </source>
</evidence>
<dbReference type="OrthoDB" id="9803668at2"/>
<dbReference type="STRING" id="1423806.FD15_GL001246"/>
<dbReference type="InterPro" id="IPR003156">
    <property type="entry name" value="DHHA1_dom"/>
</dbReference>
<keyword evidence="4" id="KW-1185">Reference proteome</keyword>
<comment type="caution">
    <text evidence="3">The sequence shown here is derived from an EMBL/GenBank/DDBJ whole genome shotgun (WGS) entry which is preliminary data.</text>
</comment>
<dbReference type="PANTHER" id="PTHR47618:SF1">
    <property type="entry name" value="BIFUNCTIONAL OLIGORIBONUCLEASE AND PAP PHOSPHATASE NRNA"/>
    <property type="match status" value="1"/>
</dbReference>
<evidence type="ECO:0000259" key="2">
    <source>
        <dbReference type="Pfam" id="PF02272"/>
    </source>
</evidence>
<name>A0A023CVT9_9LACO</name>
<dbReference type="InterPro" id="IPR001667">
    <property type="entry name" value="DDH_dom"/>
</dbReference>
<feature type="domain" description="DDH" evidence="1">
    <location>
        <begin position="17"/>
        <end position="154"/>
    </location>
</feature>
<accession>A0A023CVT9</accession>
<reference evidence="3 4" key="1">
    <citation type="journal article" date="2015" name="Genome Announc.">
        <title>Expanding the biotechnology potential of lactobacilli through comparative genomics of 213 strains and associated genera.</title>
        <authorList>
            <person name="Sun Z."/>
            <person name="Harris H.M."/>
            <person name="McCann A."/>
            <person name="Guo C."/>
            <person name="Argimon S."/>
            <person name="Zhang W."/>
            <person name="Yang X."/>
            <person name="Jeffery I.B."/>
            <person name="Cooney J.C."/>
            <person name="Kagawa T.F."/>
            <person name="Liu W."/>
            <person name="Song Y."/>
            <person name="Salvetti E."/>
            <person name="Wrobel A."/>
            <person name="Rasinkangas P."/>
            <person name="Parkhill J."/>
            <person name="Rea M.C."/>
            <person name="O'Sullivan O."/>
            <person name="Ritari J."/>
            <person name="Douillard F.P."/>
            <person name="Paul Ross R."/>
            <person name="Yang R."/>
            <person name="Briner A.E."/>
            <person name="Felis G.E."/>
            <person name="de Vos W.M."/>
            <person name="Barrangou R."/>
            <person name="Klaenhammer T.R."/>
            <person name="Caufield P.W."/>
            <person name="Cui Y."/>
            <person name="Zhang H."/>
            <person name="O'Toole P.W."/>
        </authorList>
    </citation>
    <scope>NUCLEOTIDE SEQUENCE [LARGE SCALE GENOMIC DNA]</scope>
    <source>
        <strain evidence="3 4">DSM 21376</strain>
    </source>
</reference>
<evidence type="ECO:0000313" key="4">
    <source>
        <dbReference type="Proteomes" id="UP000050961"/>
    </source>
</evidence>
<dbReference type="PANTHER" id="PTHR47618">
    <property type="entry name" value="BIFUNCTIONAL OLIGORIBONUCLEASE AND PAP PHOSPHATASE NRNA"/>
    <property type="match status" value="1"/>
</dbReference>
<dbReference type="RefSeq" id="WP_034987901.1">
    <property type="nucleotide sequence ID" value="NZ_AYZF01000013.1"/>
</dbReference>
<sequence length="323" mass="35735">MSIETSILEQIKENETIIIHRHQRPDPDAYGSQCGLAAIIRANFPSKKVYQVGENVHGLAWIAEPEKIEDDVYKDALVIVTDTANQPRVDDKRYTKGRYLIKIDHHPNEDPYGDICWVNTKASSCSEMIMDLVNALGGELTVPDDAARMLYAGIIGDTGRFMYDATTPHTMRIAGQLMEHDFEPAKVNQKLDSIALPVARLAAYVYENMTITENGAAYIVLTREVMAKFAIKDASTAPIVPLLGKIIGVKCWTILVQQKDGSFRLRIRSKGPVINELAKEYAGGGHPLASGAFMPDAEKIPEYIKKLDAVAASYEDHTGETND</sequence>
<dbReference type="EMBL" id="AYZF01000013">
    <property type="protein sequence ID" value="KRN06060.1"/>
    <property type="molecule type" value="Genomic_DNA"/>
</dbReference>